<comment type="caution">
    <text evidence="2">The sequence shown here is derived from an EMBL/GenBank/DDBJ whole genome shotgun (WGS) entry which is preliminary data.</text>
</comment>
<proteinExistence type="predicted"/>
<name>A0A1L8SPH5_9ENTE</name>
<dbReference type="Proteomes" id="UP000183700">
    <property type="component" value="Unassembled WGS sequence"/>
</dbReference>
<evidence type="ECO:0000256" key="1">
    <source>
        <dbReference type="SAM" id="MobiDB-lite"/>
    </source>
</evidence>
<evidence type="ECO:0000313" key="2">
    <source>
        <dbReference type="EMBL" id="OJG33742.1"/>
    </source>
</evidence>
<reference evidence="2 3" key="1">
    <citation type="submission" date="2014-12" db="EMBL/GenBank/DDBJ databases">
        <title>Draft genome sequences of 29 type strains of Enterococci.</title>
        <authorList>
            <person name="Zhong Z."/>
            <person name="Sun Z."/>
            <person name="Liu W."/>
            <person name="Zhang W."/>
            <person name="Zhang H."/>
        </authorList>
    </citation>
    <scope>NUCLEOTIDE SEQUENCE [LARGE SCALE GENOMIC DNA]</scope>
    <source>
        <strain evidence="2 3">DSM 22802</strain>
    </source>
</reference>
<dbReference type="AlphaFoldDB" id="A0A1L8SPH5"/>
<feature type="compositionally biased region" description="Polar residues" evidence="1">
    <location>
        <begin position="26"/>
        <end position="41"/>
    </location>
</feature>
<sequence>MNGQSGYESMLMKPYEEAIEKAKGQLTESAENNGVDTSQWWKGSKKNANSNNDNKFININLSSIPNSFF</sequence>
<evidence type="ECO:0000313" key="3">
    <source>
        <dbReference type="Proteomes" id="UP000183700"/>
    </source>
</evidence>
<organism evidence="2 3">
    <name type="scientific">Enterococcus devriesei</name>
    <dbReference type="NCBI Taxonomy" id="319970"/>
    <lineage>
        <taxon>Bacteria</taxon>
        <taxon>Bacillati</taxon>
        <taxon>Bacillota</taxon>
        <taxon>Bacilli</taxon>
        <taxon>Lactobacillales</taxon>
        <taxon>Enterococcaceae</taxon>
        <taxon>Enterococcus</taxon>
    </lineage>
</organism>
<accession>A0A1L8SPH5</accession>
<protein>
    <submittedName>
        <fullName evidence="2">Uncharacterized protein</fullName>
    </submittedName>
</protein>
<feature type="region of interest" description="Disordered" evidence="1">
    <location>
        <begin position="24"/>
        <end position="48"/>
    </location>
</feature>
<keyword evidence="3" id="KW-1185">Reference proteome</keyword>
<gene>
    <name evidence="2" type="ORF">RV00_GL000996</name>
</gene>
<dbReference type="EMBL" id="JXKM01000017">
    <property type="protein sequence ID" value="OJG33742.1"/>
    <property type="molecule type" value="Genomic_DNA"/>
</dbReference>